<dbReference type="GO" id="GO:0003677">
    <property type="term" value="F:DNA binding"/>
    <property type="evidence" value="ECO:0007669"/>
    <property type="project" value="InterPro"/>
</dbReference>
<reference evidence="7" key="1">
    <citation type="submission" date="2016-11" db="EMBL/GenBank/DDBJ databases">
        <authorList>
            <person name="Varghese N."/>
            <person name="Submissions S."/>
        </authorList>
    </citation>
    <scope>NUCLEOTIDE SEQUENCE [LARGE SCALE GENOMIC DNA]</scope>
    <source>
        <strain evidence="7">DSM 44671</strain>
    </source>
</reference>
<dbReference type="PANTHER" id="PTHR30313:SF2">
    <property type="entry name" value="DNA PRIMASE"/>
    <property type="match status" value="1"/>
</dbReference>
<keyword evidence="2" id="KW-0863">Zinc-finger</keyword>
<feature type="region of interest" description="Disordered" evidence="4">
    <location>
        <begin position="1"/>
        <end position="27"/>
    </location>
</feature>
<dbReference type="SUPFAM" id="SSF57783">
    <property type="entry name" value="Zinc beta-ribbon"/>
    <property type="match status" value="1"/>
</dbReference>
<dbReference type="SMART" id="SM00400">
    <property type="entry name" value="ZnF_CHCC"/>
    <property type="match status" value="1"/>
</dbReference>
<sequence>MTADPMPTNGRRLSRRGKFTGVPVPTATGSAFGEPGDIVEVVGRHVALAPHGDHQLRGDCPFCGSTAPAFIVRPDHGTFHCLSCGEGGNAARFAAAIDR</sequence>
<keyword evidence="3" id="KW-0862">Zinc</keyword>
<evidence type="ECO:0000256" key="4">
    <source>
        <dbReference type="SAM" id="MobiDB-lite"/>
    </source>
</evidence>
<dbReference type="InterPro" id="IPR036977">
    <property type="entry name" value="DNA_primase_Znf_CHC2"/>
</dbReference>
<dbReference type="InterPro" id="IPR002694">
    <property type="entry name" value="Znf_CHC2"/>
</dbReference>
<dbReference type="Proteomes" id="UP000182740">
    <property type="component" value="Unassembled WGS sequence"/>
</dbReference>
<dbReference type="RefSeq" id="WP_177328962.1">
    <property type="nucleotide sequence ID" value="NZ_FPJG01000006.1"/>
</dbReference>
<name>A0A1K1SVL4_9PSEU</name>
<keyword evidence="7" id="KW-1185">Reference proteome</keyword>
<dbReference type="Pfam" id="PF01807">
    <property type="entry name" value="Zn_ribbon_DnaG"/>
    <property type="match status" value="1"/>
</dbReference>
<dbReference type="GO" id="GO:0008270">
    <property type="term" value="F:zinc ion binding"/>
    <property type="evidence" value="ECO:0007669"/>
    <property type="project" value="UniProtKB-KW"/>
</dbReference>
<dbReference type="AlphaFoldDB" id="A0A1K1SVL4"/>
<dbReference type="GO" id="GO:0006269">
    <property type="term" value="P:DNA replication, synthesis of primer"/>
    <property type="evidence" value="ECO:0007669"/>
    <property type="project" value="TreeGrafter"/>
</dbReference>
<dbReference type="InterPro" id="IPR050219">
    <property type="entry name" value="DnaG_primase"/>
</dbReference>
<feature type="domain" description="Zinc finger CHC2-type" evidence="5">
    <location>
        <begin position="56"/>
        <end position="99"/>
    </location>
</feature>
<gene>
    <name evidence="6" type="ORF">SAMN04489730_6930</name>
</gene>
<dbReference type="PANTHER" id="PTHR30313">
    <property type="entry name" value="DNA PRIMASE"/>
    <property type="match status" value="1"/>
</dbReference>
<evidence type="ECO:0000256" key="1">
    <source>
        <dbReference type="ARBA" id="ARBA00022723"/>
    </source>
</evidence>
<dbReference type="GO" id="GO:0003899">
    <property type="term" value="F:DNA-directed RNA polymerase activity"/>
    <property type="evidence" value="ECO:0007669"/>
    <property type="project" value="InterPro"/>
</dbReference>
<organism evidence="6 7">
    <name type="scientific">Amycolatopsis australiensis</name>
    <dbReference type="NCBI Taxonomy" id="546364"/>
    <lineage>
        <taxon>Bacteria</taxon>
        <taxon>Bacillati</taxon>
        <taxon>Actinomycetota</taxon>
        <taxon>Actinomycetes</taxon>
        <taxon>Pseudonocardiales</taxon>
        <taxon>Pseudonocardiaceae</taxon>
        <taxon>Amycolatopsis</taxon>
    </lineage>
</organism>
<evidence type="ECO:0000259" key="5">
    <source>
        <dbReference type="SMART" id="SM00400"/>
    </source>
</evidence>
<dbReference type="STRING" id="546364.SAMN04489730_6930"/>
<accession>A0A1K1SVL4</accession>
<protein>
    <submittedName>
        <fullName evidence="6">CHC2 zinc finger</fullName>
    </submittedName>
</protein>
<keyword evidence="1" id="KW-0479">Metal-binding</keyword>
<evidence type="ECO:0000256" key="3">
    <source>
        <dbReference type="ARBA" id="ARBA00022833"/>
    </source>
</evidence>
<dbReference type="Gene3D" id="3.90.580.10">
    <property type="entry name" value="Zinc finger, CHC2-type domain"/>
    <property type="match status" value="1"/>
</dbReference>
<evidence type="ECO:0000256" key="2">
    <source>
        <dbReference type="ARBA" id="ARBA00022771"/>
    </source>
</evidence>
<evidence type="ECO:0000313" key="6">
    <source>
        <dbReference type="EMBL" id="SFW88342.1"/>
    </source>
</evidence>
<proteinExistence type="predicted"/>
<dbReference type="GO" id="GO:0005737">
    <property type="term" value="C:cytoplasm"/>
    <property type="evidence" value="ECO:0007669"/>
    <property type="project" value="TreeGrafter"/>
</dbReference>
<dbReference type="EMBL" id="FPJG01000006">
    <property type="protein sequence ID" value="SFW88342.1"/>
    <property type="molecule type" value="Genomic_DNA"/>
</dbReference>
<evidence type="ECO:0000313" key="7">
    <source>
        <dbReference type="Proteomes" id="UP000182740"/>
    </source>
</evidence>